<evidence type="ECO:0000313" key="3">
    <source>
        <dbReference type="Proteomes" id="UP000008916"/>
    </source>
</evidence>
<feature type="region of interest" description="Disordered" evidence="1">
    <location>
        <begin position="1"/>
        <end position="65"/>
    </location>
</feature>
<feature type="compositionally biased region" description="Basic and acidic residues" evidence="1">
    <location>
        <begin position="23"/>
        <end position="34"/>
    </location>
</feature>
<dbReference type="KEGG" id="msp:Mspyr1_53590"/>
<feature type="compositionally biased region" description="Low complexity" evidence="1">
    <location>
        <begin position="254"/>
        <end position="265"/>
    </location>
</feature>
<organism evidence="2 3">
    <name type="scientific">Mycolicibacterium gilvum (strain DSM 45189 / LMG 24558 / Spyr1)</name>
    <name type="common">Mycobacterium gilvum</name>
    <dbReference type="NCBI Taxonomy" id="278137"/>
    <lineage>
        <taxon>Bacteria</taxon>
        <taxon>Bacillati</taxon>
        <taxon>Actinomycetota</taxon>
        <taxon>Actinomycetes</taxon>
        <taxon>Mycobacteriales</taxon>
        <taxon>Mycobacteriaceae</taxon>
        <taxon>Mycolicibacterium</taxon>
    </lineage>
</organism>
<evidence type="ECO:0000313" key="2">
    <source>
        <dbReference type="EMBL" id="ADU01884.1"/>
    </source>
</evidence>
<gene>
    <name evidence="2" type="ordered locus">Mspyr1_53590</name>
</gene>
<dbReference type="EMBL" id="CP002386">
    <property type="protein sequence ID" value="ADU01884.1"/>
    <property type="molecule type" value="Genomic_DNA"/>
</dbReference>
<keyword evidence="2" id="KW-0614">Plasmid</keyword>
<name>E6TPW1_MYCSR</name>
<feature type="region of interest" description="Disordered" evidence="1">
    <location>
        <begin position="254"/>
        <end position="278"/>
    </location>
</feature>
<feature type="compositionally biased region" description="Basic and acidic residues" evidence="1">
    <location>
        <begin position="395"/>
        <end position="411"/>
    </location>
</feature>
<evidence type="ECO:0008006" key="4">
    <source>
        <dbReference type="Google" id="ProtNLM"/>
    </source>
</evidence>
<feature type="compositionally biased region" description="Polar residues" evidence="1">
    <location>
        <begin position="54"/>
        <end position="65"/>
    </location>
</feature>
<dbReference type="AlphaFoldDB" id="E6TPW1"/>
<feature type="region of interest" description="Disordered" evidence="1">
    <location>
        <begin position="395"/>
        <end position="420"/>
    </location>
</feature>
<accession>E6TPW1</accession>
<geneLocation type="plasmid" evidence="2 3">
    <name>pMSPYR101</name>
</geneLocation>
<keyword evidence="3" id="KW-1185">Reference proteome</keyword>
<dbReference type="Proteomes" id="UP000008916">
    <property type="component" value="Plasmid pMSPYR101"/>
</dbReference>
<dbReference type="HOGENOM" id="CLU_749686_0_0_11"/>
<sequence>MQDTSHGSARPRGAPVVAHRERRLAGPEKVDRGYRGTSKTRPRRGTARTRSCRQRQASQTSSAATQHFLHQLSHEVAGRTPTAIHLELDEDTYAGVPCWLSGEQRWARVAVPIAYLSHYDTKVRPAMPSNPISLRALVRVAEARARYADWTTGRNSRPTNARLARDTGLSVRTVQRADTTLRLLGLATEVLRGRQRTRAERFASWRVGDRHRGWASVWALHHAPVLPLSPHPRKGSLLSSYLLISSKKVVSSCAGGHTAHTRGGAPRPASTKEIRRRRPEIAPTPRVAYLLACDWLRDERTPRWARQHSPKAWARILAALAAHRWTADDLNQLLADWQGTGGHWMPERPYKPIGLVRSIIAWHLAHNGLDDRPAAAETARLAAERARQTRARAAFEAERAENRRAREEGRRAVGGPGHTAAFAELRRLQRNRAARRPGDGH</sequence>
<proteinExistence type="predicted"/>
<feature type="compositionally biased region" description="Basic residues" evidence="1">
    <location>
        <begin position="38"/>
        <end position="53"/>
    </location>
</feature>
<protein>
    <recommendedName>
        <fullName evidence="4">Replication protein Rep</fullName>
    </recommendedName>
</protein>
<evidence type="ECO:0000256" key="1">
    <source>
        <dbReference type="SAM" id="MobiDB-lite"/>
    </source>
</evidence>
<reference evidence="2 3" key="1">
    <citation type="journal article" date="2011" name="Stand. Genomic Sci.">
        <title>Complete genome sequence of Mycobacterium sp. strain (Spyr1) and reclassification to Mycobacterium gilvum Spyr1.</title>
        <authorList>
            <person name="Kallimanis A."/>
            <person name="Karabika E."/>
            <person name="Mavromatis K."/>
            <person name="Lapidus A."/>
            <person name="Labutti K.M."/>
            <person name="Liolios K."/>
            <person name="Ivanova N."/>
            <person name="Goodwin L."/>
            <person name="Woyke T."/>
            <person name="Velentzas A.D."/>
            <person name="Perisynakis A."/>
            <person name="Ouzounis C.C."/>
            <person name="Kyrpides N.C."/>
            <person name="Koukkou A.I."/>
            <person name="Drainas C."/>
        </authorList>
    </citation>
    <scope>NUCLEOTIDE SEQUENCE [LARGE SCALE GENOMIC DNA]</scope>
    <source>
        <strain evidence="3">DSM 45189 / LMG 24558 / Spyr1</strain>
    </source>
</reference>